<proteinExistence type="predicted"/>
<accession>A0A2P5W455</accession>
<dbReference type="OrthoDB" id="1000485at2759"/>
<reference evidence="2 3" key="1">
    <citation type="submission" date="2015-01" db="EMBL/GenBank/DDBJ databases">
        <title>Genome of allotetraploid Gossypium barbadense reveals genomic plasticity and fiber elongation in cotton evolution.</title>
        <authorList>
            <person name="Chen X."/>
            <person name="Liu X."/>
            <person name="Zhao B."/>
            <person name="Zheng H."/>
            <person name="Hu Y."/>
            <person name="Lu G."/>
            <person name="Yang C."/>
            <person name="Chen J."/>
            <person name="Shan C."/>
            <person name="Zhang L."/>
            <person name="Zhou Y."/>
            <person name="Wang L."/>
            <person name="Guo W."/>
            <person name="Bai Y."/>
            <person name="Ruan J."/>
            <person name="Shangguan X."/>
            <person name="Mao Y."/>
            <person name="Jiang J."/>
            <person name="Zhu Y."/>
            <person name="Lei J."/>
            <person name="Kang H."/>
            <person name="Chen S."/>
            <person name="He X."/>
            <person name="Wang R."/>
            <person name="Wang Y."/>
            <person name="Chen J."/>
            <person name="Wang L."/>
            <person name="Yu S."/>
            <person name="Wang B."/>
            <person name="Wei J."/>
            <person name="Song S."/>
            <person name="Lu X."/>
            <person name="Gao Z."/>
            <person name="Gu W."/>
            <person name="Deng X."/>
            <person name="Ma D."/>
            <person name="Wang S."/>
            <person name="Liang W."/>
            <person name="Fang L."/>
            <person name="Cai C."/>
            <person name="Zhu X."/>
            <person name="Zhou B."/>
            <person name="Zhang Y."/>
            <person name="Chen Z."/>
            <person name="Xu S."/>
            <person name="Zhu R."/>
            <person name="Wang S."/>
            <person name="Zhang T."/>
            <person name="Zhao G."/>
        </authorList>
    </citation>
    <scope>NUCLEOTIDE SEQUENCE [LARGE SCALE GENOMIC DNA]</scope>
    <source>
        <strain evidence="3">cv. Xinhai21</strain>
        <tissue evidence="2">Leaf</tissue>
    </source>
</reference>
<dbReference type="EMBL" id="KZ669240">
    <property type="protein sequence ID" value="PPR85839.1"/>
    <property type="molecule type" value="Genomic_DNA"/>
</dbReference>
<name>A0A2P5W455_GOSBA</name>
<dbReference type="AlphaFoldDB" id="A0A2P5W455"/>
<dbReference type="Proteomes" id="UP000239757">
    <property type="component" value="Unassembled WGS sequence"/>
</dbReference>
<sequence length="105" mass="11904">MVASRWLRQADGSQWSSESMEGNNQSRKWGKDLGHNSMGESWNQFSNPKFFSSQSSQHILFKEPDSWRNIDSGVLTNEDSSYGPTNLILEENVPLVNLEGKNIRG</sequence>
<feature type="region of interest" description="Disordered" evidence="1">
    <location>
        <begin position="1"/>
        <end position="38"/>
    </location>
</feature>
<evidence type="ECO:0000313" key="3">
    <source>
        <dbReference type="Proteomes" id="UP000239757"/>
    </source>
</evidence>
<gene>
    <name evidence="2" type="ORF">GOBAR_AA34854</name>
</gene>
<protein>
    <submittedName>
        <fullName evidence="2">Uncharacterized protein</fullName>
    </submittedName>
</protein>
<organism evidence="2 3">
    <name type="scientific">Gossypium barbadense</name>
    <name type="common">Sea Island cotton</name>
    <name type="synonym">Hibiscus barbadensis</name>
    <dbReference type="NCBI Taxonomy" id="3634"/>
    <lineage>
        <taxon>Eukaryota</taxon>
        <taxon>Viridiplantae</taxon>
        <taxon>Streptophyta</taxon>
        <taxon>Embryophyta</taxon>
        <taxon>Tracheophyta</taxon>
        <taxon>Spermatophyta</taxon>
        <taxon>Magnoliopsida</taxon>
        <taxon>eudicotyledons</taxon>
        <taxon>Gunneridae</taxon>
        <taxon>Pentapetalae</taxon>
        <taxon>rosids</taxon>
        <taxon>malvids</taxon>
        <taxon>Malvales</taxon>
        <taxon>Malvaceae</taxon>
        <taxon>Malvoideae</taxon>
        <taxon>Gossypium</taxon>
    </lineage>
</organism>
<evidence type="ECO:0000313" key="2">
    <source>
        <dbReference type="EMBL" id="PPR85839.1"/>
    </source>
</evidence>
<feature type="compositionally biased region" description="Polar residues" evidence="1">
    <location>
        <begin position="11"/>
        <end position="27"/>
    </location>
</feature>
<evidence type="ECO:0000256" key="1">
    <source>
        <dbReference type="SAM" id="MobiDB-lite"/>
    </source>
</evidence>